<feature type="region of interest" description="Disordered" evidence="1">
    <location>
        <begin position="73"/>
        <end position="95"/>
    </location>
</feature>
<evidence type="ECO:0000313" key="3">
    <source>
        <dbReference type="EMBL" id="MBD2186346.1"/>
    </source>
</evidence>
<dbReference type="InterPro" id="IPR015402">
    <property type="entry name" value="DUF1980"/>
</dbReference>
<evidence type="ECO:0000313" key="4">
    <source>
        <dbReference type="Proteomes" id="UP000641646"/>
    </source>
</evidence>
<dbReference type="AlphaFoldDB" id="A0A926VM54"/>
<feature type="compositionally biased region" description="Polar residues" evidence="1">
    <location>
        <begin position="229"/>
        <end position="247"/>
    </location>
</feature>
<reference evidence="3" key="2">
    <citation type="submission" date="2020-08" db="EMBL/GenBank/DDBJ databases">
        <authorList>
            <person name="Chen M."/>
            <person name="Teng W."/>
            <person name="Zhao L."/>
            <person name="Hu C."/>
            <person name="Zhou Y."/>
            <person name="Han B."/>
            <person name="Song L."/>
            <person name="Shu W."/>
        </authorList>
    </citation>
    <scope>NUCLEOTIDE SEQUENCE</scope>
    <source>
        <strain evidence="3">FACHB-1375</strain>
    </source>
</reference>
<evidence type="ECO:0000256" key="1">
    <source>
        <dbReference type="SAM" id="MobiDB-lite"/>
    </source>
</evidence>
<dbReference type="NCBIfam" id="TIGR03943">
    <property type="entry name" value="TIGR03943 family putative permease subunit"/>
    <property type="match status" value="1"/>
</dbReference>
<protein>
    <submittedName>
        <fullName evidence="3">TIGR03943 family protein</fullName>
    </submittedName>
</protein>
<dbReference type="EMBL" id="JACJPW010000194">
    <property type="protein sequence ID" value="MBD2186346.1"/>
    <property type="molecule type" value="Genomic_DNA"/>
</dbReference>
<gene>
    <name evidence="3" type="ORF">H6G03_35725</name>
</gene>
<sequence length="294" mass="32603">MLLAIGSLRGLSLLLNPQRNRYQSDTVQNSWLVGRLDNIAAPQVRKTLIASVLWLVITAGGLMRQLFGFKKESSSRRDRTKENQPSAFPPPLSNSQAQHISLFPPGWSTALLLTGALLGFTIAPRPFTSQTALSRGITDSLTMTRSQPQEFRSAKRPEERSLIDWVRTLNAYPEPDAYTGQKVKVQGFAVHPPELPPEYLLLSRFILTCCAADAYPVGLPVKLGKQSINTQTSGSESGSIDTDTSSQLRRDFKPDTWLEVEGEMITENFGGKRQLTIQASSVKLIPEPKNPYDY</sequence>
<feature type="domain" description="DUF1980" evidence="2">
    <location>
        <begin position="165"/>
        <end position="227"/>
    </location>
</feature>
<feature type="region of interest" description="Disordered" evidence="1">
    <location>
        <begin position="229"/>
        <end position="248"/>
    </location>
</feature>
<evidence type="ECO:0000259" key="2">
    <source>
        <dbReference type="Pfam" id="PF21537"/>
    </source>
</evidence>
<keyword evidence="4" id="KW-1185">Reference proteome</keyword>
<reference evidence="3" key="1">
    <citation type="journal article" date="2015" name="ISME J.">
        <title>Draft Genome Sequence of Streptomyces incarnatus NRRL8089, which Produces the Nucleoside Antibiotic Sinefungin.</title>
        <authorList>
            <person name="Oshima K."/>
            <person name="Hattori M."/>
            <person name="Shimizu H."/>
            <person name="Fukuda K."/>
            <person name="Nemoto M."/>
            <person name="Inagaki K."/>
            <person name="Tamura T."/>
        </authorList>
    </citation>
    <scope>NUCLEOTIDE SEQUENCE</scope>
    <source>
        <strain evidence="3">FACHB-1375</strain>
    </source>
</reference>
<dbReference type="PANTHER" id="PTHR40047">
    <property type="entry name" value="UPF0703 PROTEIN YCGQ"/>
    <property type="match status" value="1"/>
</dbReference>
<accession>A0A926VM54</accession>
<comment type="caution">
    <text evidence="3">The sequence shown here is derived from an EMBL/GenBank/DDBJ whole genome shotgun (WGS) entry which is preliminary data.</text>
</comment>
<dbReference type="InterPro" id="IPR052955">
    <property type="entry name" value="UPF0703_membrane_permease"/>
</dbReference>
<dbReference type="Pfam" id="PF21537">
    <property type="entry name" value="DUF1980_C"/>
    <property type="match status" value="1"/>
</dbReference>
<feature type="compositionally biased region" description="Basic and acidic residues" evidence="1">
    <location>
        <begin position="73"/>
        <end position="82"/>
    </location>
</feature>
<dbReference type="Proteomes" id="UP000641646">
    <property type="component" value="Unassembled WGS sequence"/>
</dbReference>
<dbReference type="PANTHER" id="PTHR40047:SF1">
    <property type="entry name" value="UPF0703 PROTEIN YCGQ"/>
    <property type="match status" value="1"/>
</dbReference>
<organism evidence="3 4">
    <name type="scientific">Aerosakkonema funiforme FACHB-1375</name>
    <dbReference type="NCBI Taxonomy" id="2949571"/>
    <lineage>
        <taxon>Bacteria</taxon>
        <taxon>Bacillati</taxon>
        <taxon>Cyanobacteriota</taxon>
        <taxon>Cyanophyceae</taxon>
        <taxon>Oscillatoriophycideae</taxon>
        <taxon>Aerosakkonematales</taxon>
        <taxon>Aerosakkonemataceae</taxon>
        <taxon>Aerosakkonema</taxon>
    </lineage>
</organism>
<name>A0A926VM54_9CYAN</name>
<proteinExistence type="predicted"/>
<dbReference type="InterPro" id="IPR048447">
    <property type="entry name" value="DUF1980_C"/>
</dbReference>